<organism evidence="3 4">
    <name type="scientific">Arthrobacter hankyongi</name>
    <dbReference type="NCBI Taxonomy" id="2904801"/>
    <lineage>
        <taxon>Bacteria</taxon>
        <taxon>Bacillati</taxon>
        <taxon>Actinomycetota</taxon>
        <taxon>Actinomycetes</taxon>
        <taxon>Micrococcales</taxon>
        <taxon>Micrococcaceae</taxon>
        <taxon>Arthrobacter</taxon>
    </lineage>
</organism>
<dbReference type="EMBL" id="JAKLTQ010000024">
    <property type="protein sequence ID" value="MCG2624367.1"/>
    <property type="molecule type" value="Genomic_DNA"/>
</dbReference>
<evidence type="ECO:0000313" key="3">
    <source>
        <dbReference type="EMBL" id="MCG2624367.1"/>
    </source>
</evidence>
<keyword evidence="4" id="KW-1185">Reference proteome</keyword>
<evidence type="ECO:0000313" key="4">
    <source>
        <dbReference type="Proteomes" id="UP001165368"/>
    </source>
</evidence>
<sequence length="192" mass="20017">MSRRDRKATPLRHRPSRAVPALILGTLLLAAGVALVWAAVARMLTGSWPAFLAGPRDWLAGLTWNAPGVWAVGTVAAVAGVILLLAALMPGRFNALPLGSPGDGSAQVEGTQETIMTRRAVARLAAAHCEHIDGVRSASAKASPRAVHLNVATVLHETAELRGRVIAAVSERLAGTGLDPVPKVTASIRSRE</sequence>
<accession>A0ABS9LD46</accession>
<reference evidence="3" key="1">
    <citation type="submission" date="2022-01" db="EMBL/GenBank/DDBJ databases">
        <authorList>
            <person name="Jo J.-H."/>
            <person name="Im W.-T."/>
        </authorList>
    </citation>
    <scope>NUCLEOTIDE SEQUENCE</scope>
    <source>
        <strain evidence="3">I2-34</strain>
    </source>
</reference>
<comment type="caution">
    <text evidence="3">The sequence shown here is derived from an EMBL/GenBank/DDBJ whole genome shotgun (WGS) entry which is preliminary data.</text>
</comment>
<gene>
    <name evidence="3" type="ORF">LVY72_20965</name>
</gene>
<evidence type="ECO:0000256" key="1">
    <source>
        <dbReference type="SAM" id="Phobius"/>
    </source>
</evidence>
<dbReference type="InterPro" id="IPR046253">
    <property type="entry name" value="DUF6286"/>
</dbReference>
<evidence type="ECO:0000259" key="2">
    <source>
        <dbReference type="Pfam" id="PF19803"/>
    </source>
</evidence>
<keyword evidence="1" id="KW-0812">Transmembrane</keyword>
<dbReference type="Pfam" id="PF19803">
    <property type="entry name" value="DUF6286"/>
    <property type="match status" value="1"/>
</dbReference>
<keyword evidence="1" id="KW-1133">Transmembrane helix</keyword>
<dbReference type="RefSeq" id="WP_237826170.1">
    <property type="nucleotide sequence ID" value="NZ_JAKLTQ010000024.1"/>
</dbReference>
<feature type="domain" description="DUF6286" evidence="2">
    <location>
        <begin position="78"/>
        <end position="189"/>
    </location>
</feature>
<protein>
    <submittedName>
        <fullName evidence="3">DUF6286 domain-containing protein</fullName>
    </submittedName>
</protein>
<name>A0ABS9LD46_9MICC</name>
<feature type="transmembrane region" description="Helical" evidence="1">
    <location>
        <begin position="68"/>
        <end position="88"/>
    </location>
</feature>
<keyword evidence="1" id="KW-0472">Membrane</keyword>
<dbReference type="Proteomes" id="UP001165368">
    <property type="component" value="Unassembled WGS sequence"/>
</dbReference>
<proteinExistence type="predicted"/>